<dbReference type="EMBL" id="JACOPS010000002">
    <property type="protein sequence ID" value="MBC5728177.1"/>
    <property type="molecule type" value="Genomic_DNA"/>
</dbReference>
<gene>
    <name evidence="3" type="ORF">H8R91_06535</name>
</gene>
<evidence type="ECO:0000313" key="4">
    <source>
        <dbReference type="Proteomes" id="UP000636755"/>
    </source>
</evidence>
<organism evidence="3 4">
    <name type="scientific">Ruminococcus intestinalis</name>
    <dbReference type="NCBI Taxonomy" id="2763066"/>
    <lineage>
        <taxon>Bacteria</taxon>
        <taxon>Bacillati</taxon>
        <taxon>Bacillota</taxon>
        <taxon>Clostridia</taxon>
        <taxon>Eubacteriales</taxon>
        <taxon>Oscillospiraceae</taxon>
        <taxon>Ruminococcus</taxon>
    </lineage>
</organism>
<dbReference type="NCBIfam" id="NF009466">
    <property type="entry name" value="PRK12826.1-2"/>
    <property type="match status" value="1"/>
</dbReference>
<dbReference type="PRINTS" id="PR00080">
    <property type="entry name" value="SDRFAMILY"/>
</dbReference>
<comment type="similarity">
    <text evidence="1">Belongs to the short-chain dehydrogenases/reductases (SDR) family.</text>
</comment>
<evidence type="ECO:0000313" key="3">
    <source>
        <dbReference type="EMBL" id="MBC5728177.1"/>
    </source>
</evidence>
<name>A0ABR7HL30_9FIRM</name>
<dbReference type="PANTHER" id="PTHR42879:SF2">
    <property type="entry name" value="3-OXOACYL-[ACYL-CARRIER-PROTEIN] REDUCTASE FABG"/>
    <property type="match status" value="1"/>
</dbReference>
<dbReference type="NCBIfam" id="NF047420">
    <property type="entry name" value="EF_P_mod_YmfI"/>
    <property type="match status" value="1"/>
</dbReference>
<dbReference type="Pfam" id="PF13561">
    <property type="entry name" value="adh_short_C2"/>
    <property type="match status" value="1"/>
</dbReference>
<accession>A0ABR7HL30</accession>
<dbReference type="PRINTS" id="PR00081">
    <property type="entry name" value="GDHRDH"/>
</dbReference>
<dbReference type="InterPro" id="IPR020904">
    <property type="entry name" value="Sc_DH/Rdtase_CS"/>
</dbReference>
<dbReference type="NCBIfam" id="NF005559">
    <property type="entry name" value="PRK07231.1"/>
    <property type="match status" value="1"/>
</dbReference>
<keyword evidence="2" id="KW-0443">Lipid metabolism</keyword>
<dbReference type="Gene3D" id="3.40.50.720">
    <property type="entry name" value="NAD(P)-binding Rossmann-like Domain"/>
    <property type="match status" value="1"/>
</dbReference>
<proteinExistence type="inferred from homology"/>
<dbReference type="SUPFAM" id="SSF51735">
    <property type="entry name" value="NAD(P)-binding Rossmann-fold domains"/>
    <property type="match status" value="1"/>
</dbReference>
<evidence type="ECO:0000256" key="1">
    <source>
        <dbReference type="ARBA" id="ARBA00006484"/>
    </source>
</evidence>
<reference evidence="3 4" key="1">
    <citation type="submission" date="2020-08" db="EMBL/GenBank/DDBJ databases">
        <title>Genome public.</title>
        <authorList>
            <person name="Liu C."/>
            <person name="Sun Q."/>
        </authorList>
    </citation>
    <scope>NUCLEOTIDE SEQUENCE [LARGE SCALE GENOMIC DNA]</scope>
    <source>
        <strain evidence="3 4">NSJ-71</strain>
    </source>
</reference>
<keyword evidence="2" id="KW-0753">Steroid metabolism</keyword>
<dbReference type="InterPro" id="IPR036291">
    <property type="entry name" value="NAD(P)-bd_dom_sf"/>
</dbReference>
<evidence type="ECO:0000256" key="2">
    <source>
        <dbReference type="ARBA" id="ARBA00023221"/>
    </source>
</evidence>
<dbReference type="PROSITE" id="PS00061">
    <property type="entry name" value="ADH_SHORT"/>
    <property type="match status" value="1"/>
</dbReference>
<dbReference type="InterPro" id="IPR002347">
    <property type="entry name" value="SDR_fam"/>
</dbReference>
<protein>
    <submittedName>
        <fullName evidence="3">SDR family oxidoreductase</fullName>
    </submittedName>
</protein>
<dbReference type="InterPro" id="IPR050259">
    <property type="entry name" value="SDR"/>
</dbReference>
<dbReference type="PANTHER" id="PTHR42879">
    <property type="entry name" value="3-OXOACYL-(ACYL-CARRIER-PROTEIN) REDUCTASE"/>
    <property type="match status" value="1"/>
</dbReference>
<sequence>MKTAVITGASGGIGSATALAFAKDGYNVVLQYNNSQDKALALAKKIENETNSTALPVKADVSSSQEVTFLFDEVENRFGNVDVLVNNAGIAQQKLFTDITDEDWRRMTGTNLDGVFYCSREVLKRFMIKNHSGVILNVSSMWGQVGASCEVHYSAAKAGVIGLTKALAKEVGLSGIRVNCIAPGVVMTDMMKSFDEQTVNELKDETPLNMLGEPDDIAQTALFLCSDKAKFITGQVLGVNGGFVI</sequence>
<comment type="caution">
    <text evidence="3">The sequence shown here is derived from an EMBL/GenBank/DDBJ whole genome shotgun (WGS) entry which is preliminary data.</text>
</comment>
<keyword evidence="4" id="KW-1185">Reference proteome</keyword>
<dbReference type="RefSeq" id="WP_186935339.1">
    <property type="nucleotide sequence ID" value="NZ_JACOPS010000002.1"/>
</dbReference>
<dbReference type="Proteomes" id="UP000636755">
    <property type="component" value="Unassembled WGS sequence"/>
</dbReference>